<dbReference type="OrthoDB" id="5295757at2"/>
<dbReference type="AlphaFoldDB" id="A4BL06"/>
<accession>A4BL06</accession>
<keyword evidence="1" id="KW-0732">Signal</keyword>
<sequence>MRLQRWWLFAGMLLVLSGCGSQPVIPDAPANNPQLAQVHARPNDYRGLAVRWGGTLVEVENRAQETVLLIMGQPLDDDGRPRTDGANQGRFMAKINDFLDPVIYSAGRSVTVVGMLVGSEPRKIGGYAYRYPVVAVEAHHLWLQPRQMAYGSCPNRFWYSSPFYYPWYRFGYIGPAGYC</sequence>
<dbReference type="PANTHER" id="PTHR37530">
    <property type="entry name" value="OUTER MEMBRANE PROTEIN SLP"/>
    <property type="match status" value="1"/>
</dbReference>
<dbReference type="PIRSF" id="PIRSF004982">
    <property type="entry name" value="SlP"/>
    <property type="match status" value="1"/>
</dbReference>
<feature type="signal peptide" evidence="1">
    <location>
        <begin position="1"/>
        <end position="23"/>
    </location>
</feature>
<evidence type="ECO:0000313" key="2">
    <source>
        <dbReference type="EMBL" id="EAR22994.1"/>
    </source>
</evidence>
<keyword evidence="3" id="KW-1185">Reference proteome</keyword>
<dbReference type="InterPro" id="IPR004658">
    <property type="entry name" value="OMP_Slp"/>
</dbReference>
<keyword evidence="2" id="KW-0449">Lipoprotein</keyword>
<gene>
    <name evidence="2" type="ORF">NB231_14278</name>
</gene>
<dbReference type="eggNOG" id="COG3065">
    <property type="taxonomic scope" value="Bacteria"/>
</dbReference>
<protein>
    <submittedName>
        <fullName evidence="2">Outer membrane lipoprotein Slp</fullName>
    </submittedName>
</protein>
<organism evidence="2 3">
    <name type="scientific">Nitrococcus mobilis Nb-231</name>
    <dbReference type="NCBI Taxonomy" id="314278"/>
    <lineage>
        <taxon>Bacteria</taxon>
        <taxon>Pseudomonadati</taxon>
        <taxon>Pseudomonadota</taxon>
        <taxon>Gammaproteobacteria</taxon>
        <taxon>Chromatiales</taxon>
        <taxon>Ectothiorhodospiraceae</taxon>
        <taxon>Nitrococcus</taxon>
    </lineage>
</organism>
<dbReference type="GO" id="GO:0019867">
    <property type="term" value="C:outer membrane"/>
    <property type="evidence" value="ECO:0007669"/>
    <property type="project" value="InterPro"/>
</dbReference>
<dbReference type="Proteomes" id="UP000003374">
    <property type="component" value="Unassembled WGS sequence"/>
</dbReference>
<dbReference type="RefSeq" id="WP_005003798.1">
    <property type="nucleotide sequence ID" value="NZ_CH672427.1"/>
</dbReference>
<reference evidence="2 3" key="1">
    <citation type="submission" date="2006-02" db="EMBL/GenBank/DDBJ databases">
        <authorList>
            <person name="Waterbury J."/>
            <person name="Ferriera S."/>
            <person name="Johnson J."/>
            <person name="Kravitz S."/>
            <person name="Halpern A."/>
            <person name="Remington K."/>
            <person name="Beeson K."/>
            <person name="Tran B."/>
            <person name="Rogers Y.-H."/>
            <person name="Friedman R."/>
            <person name="Venter J.C."/>
        </authorList>
    </citation>
    <scope>NUCLEOTIDE SEQUENCE [LARGE SCALE GENOMIC DNA]</scope>
    <source>
        <strain evidence="2 3">Nb-231</strain>
    </source>
</reference>
<dbReference type="PANTHER" id="PTHR37530:SF1">
    <property type="entry name" value="OUTER MEMBRANE PROTEIN SLP"/>
    <property type="match status" value="1"/>
</dbReference>
<dbReference type="EMBL" id="AAOF01000001">
    <property type="protein sequence ID" value="EAR22994.1"/>
    <property type="molecule type" value="Genomic_DNA"/>
</dbReference>
<comment type="caution">
    <text evidence="2">The sequence shown here is derived from an EMBL/GenBank/DDBJ whole genome shotgun (WGS) entry which is preliminary data.</text>
</comment>
<feature type="chain" id="PRO_5002665265" evidence="1">
    <location>
        <begin position="24"/>
        <end position="179"/>
    </location>
</feature>
<dbReference type="HOGENOM" id="CLU_100924_1_0_6"/>
<dbReference type="STRING" id="314278.NB231_14278"/>
<dbReference type="Pfam" id="PF03843">
    <property type="entry name" value="Slp"/>
    <property type="match status" value="1"/>
</dbReference>
<evidence type="ECO:0000256" key="1">
    <source>
        <dbReference type="SAM" id="SignalP"/>
    </source>
</evidence>
<dbReference type="PROSITE" id="PS51257">
    <property type="entry name" value="PROKAR_LIPOPROTEIN"/>
    <property type="match status" value="1"/>
</dbReference>
<name>A4BL06_9GAMM</name>
<proteinExistence type="predicted"/>
<evidence type="ECO:0000313" key="3">
    <source>
        <dbReference type="Proteomes" id="UP000003374"/>
    </source>
</evidence>
<dbReference type="NCBIfam" id="TIGR00752">
    <property type="entry name" value="slp"/>
    <property type="match status" value="1"/>
</dbReference>